<keyword evidence="3" id="KW-1185">Reference proteome</keyword>
<sequence>MANESLYLVKLQFKSDNVGAGSMVLQLAVNPATGTLNGGAEGHILEGTQHSPSFTARASGHLHSTGYGGVTKVGAVTGQAVVSFSAPAIGSFEAPFTASFGVDNSWEGEGTFTVGEHTYPCKVSLLD</sequence>
<dbReference type="Pfam" id="PF08896">
    <property type="entry name" value="DUF1842"/>
    <property type="match status" value="1"/>
</dbReference>
<dbReference type="EMBL" id="AUYB01000158">
    <property type="protein sequence ID" value="KZN29808.1"/>
    <property type="molecule type" value="Genomic_DNA"/>
</dbReference>
<feature type="domain" description="DUF1842" evidence="1">
    <location>
        <begin position="6"/>
        <end position="112"/>
    </location>
</feature>
<organism evidence="2 3">
    <name type="scientific">Pseudoalteromonas luteoviolacea DSM 6061</name>
    <dbReference type="NCBI Taxonomy" id="1365250"/>
    <lineage>
        <taxon>Bacteria</taxon>
        <taxon>Pseudomonadati</taxon>
        <taxon>Pseudomonadota</taxon>
        <taxon>Gammaproteobacteria</taxon>
        <taxon>Alteromonadales</taxon>
        <taxon>Pseudoalteromonadaceae</taxon>
        <taxon>Pseudoalteromonas</taxon>
    </lineage>
</organism>
<proteinExistence type="predicted"/>
<dbReference type="PATRIC" id="fig|1365250.3.peg.5211"/>
<name>A0A166UCR0_9GAMM</name>
<protein>
    <recommendedName>
        <fullName evidence="1">DUF1842 domain-containing protein</fullName>
    </recommendedName>
</protein>
<accession>A0A166UCR0</accession>
<dbReference type="GeneID" id="57360503"/>
<dbReference type="RefSeq" id="WP_063357429.1">
    <property type="nucleotide sequence ID" value="NZ_AQHB01000049.1"/>
</dbReference>
<gene>
    <name evidence="2" type="ORF">N475_05785</name>
</gene>
<dbReference type="Proteomes" id="UP000076643">
    <property type="component" value="Unassembled WGS sequence"/>
</dbReference>
<reference evidence="2 3" key="1">
    <citation type="submission" date="2013-07" db="EMBL/GenBank/DDBJ databases">
        <title>Comparative Genomic and Metabolomic Analysis of Twelve Strains of Pseudoalteromonas luteoviolacea.</title>
        <authorList>
            <person name="Vynne N.G."/>
            <person name="Mansson M."/>
            <person name="Gram L."/>
        </authorList>
    </citation>
    <scope>NUCLEOTIDE SEQUENCE [LARGE SCALE GENOMIC DNA]</scope>
    <source>
        <strain evidence="2 3">DSM 6061</strain>
    </source>
</reference>
<evidence type="ECO:0000313" key="3">
    <source>
        <dbReference type="Proteomes" id="UP000076643"/>
    </source>
</evidence>
<comment type="caution">
    <text evidence="2">The sequence shown here is derived from an EMBL/GenBank/DDBJ whole genome shotgun (WGS) entry which is preliminary data.</text>
</comment>
<evidence type="ECO:0000259" key="1">
    <source>
        <dbReference type="Pfam" id="PF08896"/>
    </source>
</evidence>
<dbReference type="InterPro" id="IPR014992">
    <property type="entry name" value="DUF1842"/>
</dbReference>
<dbReference type="AlphaFoldDB" id="A0A166UCR0"/>
<evidence type="ECO:0000313" key="2">
    <source>
        <dbReference type="EMBL" id="KZN29808.1"/>
    </source>
</evidence>